<dbReference type="EMBL" id="CM018051">
    <property type="protein sequence ID" value="KAA8516630.1"/>
    <property type="molecule type" value="Genomic_DNA"/>
</dbReference>
<evidence type="ECO:0000313" key="2">
    <source>
        <dbReference type="EMBL" id="KAA8516630.1"/>
    </source>
</evidence>
<keyword evidence="3" id="KW-1185">Reference proteome</keyword>
<evidence type="ECO:0000313" key="3">
    <source>
        <dbReference type="Proteomes" id="UP000325577"/>
    </source>
</evidence>
<dbReference type="AlphaFoldDB" id="A0A5J4ZDR4"/>
<organism evidence="2 3">
    <name type="scientific">Nyssa sinensis</name>
    <dbReference type="NCBI Taxonomy" id="561372"/>
    <lineage>
        <taxon>Eukaryota</taxon>
        <taxon>Viridiplantae</taxon>
        <taxon>Streptophyta</taxon>
        <taxon>Embryophyta</taxon>
        <taxon>Tracheophyta</taxon>
        <taxon>Spermatophyta</taxon>
        <taxon>Magnoliopsida</taxon>
        <taxon>eudicotyledons</taxon>
        <taxon>Gunneridae</taxon>
        <taxon>Pentapetalae</taxon>
        <taxon>asterids</taxon>
        <taxon>Cornales</taxon>
        <taxon>Nyssaceae</taxon>
        <taxon>Nyssa</taxon>
    </lineage>
</organism>
<dbReference type="Proteomes" id="UP000325577">
    <property type="component" value="Linkage Group LG8"/>
</dbReference>
<sequence length="173" mass="18780">MKLMLLEHWNFILQCGHFSMSVEISLNNEANAARALELHIAVWSLFRVSVNRSCEALRGLACTTKGEVEAGQKSFSGGVSRSSTAGGGVAGSATAGGEKHGVEVENSFQNLRWRDQSEATTESVDSDDGTIVPETNEQEHYMDGLDNNYGEDVEADGFPEGRMERSTEDMTAN</sequence>
<name>A0A5J4ZDR4_9ASTE</name>
<feature type="compositionally biased region" description="Basic and acidic residues" evidence="1">
    <location>
        <begin position="159"/>
        <end position="173"/>
    </location>
</feature>
<gene>
    <name evidence="2" type="ORF">F0562_016865</name>
</gene>
<proteinExistence type="predicted"/>
<feature type="region of interest" description="Disordered" evidence="1">
    <location>
        <begin position="71"/>
        <end position="173"/>
    </location>
</feature>
<accession>A0A5J4ZDR4</accession>
<reference evidence="2 3" key="1">
    <citation type="submission" date="2019-09" db="EMBL/GenBank/DDBJ databases">
        <title>A chromosome-level genome assembly of the Chinese tupelo Nyssa sinensis.</title>
        <authorList>
            <person name="Yang X."/>
            <person name="Kang M."/>
            <person name="Yang Y."/>
            <person name="Xiong H."/>
            <person name="Wang M."/>
            <person name="Zhang Z."/>
            <person name="Wang Z."/>
            <person name="Wu H."/>
            <person name="Ma T."/>
            <person name="Liu J."/>
            <person name="Xi Z."/>
        </authorList>
    </citation>
    <scope>NUCLEOTIDE SEQUENCE [LARGE SCALE GENOMIC DNA]</scope>
    <source>
        <strain evidence="2">J267</strain>
        <tissue evidence="2">Leaf</tissue>
    </source>
</reference>
<evidence type="ECO:0000256" key="1">
    <source>
        <dbReference type="SAM" id="MobiDB-lite"/>
    </source>
</evidence>
<protein>
    <submittedName>
        <fullName evidence="2">Uncharacterized protein</fullName>
    </submittedName>
</protein>